<keyword evidence="10" id="KW-0004">4Fe-4S</keyword>
<evidence type="ECO:0000313" key="13">
    <source>
        <dbReference type="Proteomes" id="UP000009232"/>
    </source>
</evidence>
<dbReference type="SFLD" id="SFLDG01082">
    <property type="entry name" value="B12-binding_domain_containing"/>
    <property type="match status" value="1"/>
</dbReference>
<reference evidence="12 13" key="1">
    <citation type="submission" date="2011-05" db="EMBL/GenBank/DDBJ databases">
        <title>Complete sequence of Thioalkalimicrobium cyclicum ALM1.</title>
        <authorList>
            <consortium name="US DOE Joint Genome Institute"/>
            <person name="Lucas S."/>
            <person name="Han J."/>
            <person name="Lapidus A."/>
            <person name="Cheng J.-F."/>
            <person name="Goodwin L."/>
            <person name="Pitluck S."/>
            <person name="Peters L."/>
            <person name="Mikhailova N."/>
            <person name="Davenport K."/>
            <person name="Han C."/>
            <person name="Tapia R."/>
            <person name="Land M."/>
            <person name="Hauser L."/>
            <person name="Kyrpides N."/>
            <person name="Ivanova N."/>
            <person name="Pagani I."/>
            <person name="Kappler U."/>
            <person name="Woyke T."/>
        </authorList>
    </citation>
    <scope>NUCLEOTIDE SEQUENCE [LARGE SCALE GENOMIC DNA]</scope>
    <source>
        <strain evidence="13">DSM 14477 / JCM 11371 / ALM1</strain>
    </source>
</reference>
<evidence type="ECO:0000256" key="1">
    <source>
        <dbReference type="ARBA" id="ARBA00001966"/>
    </source>
</evidence>
<keyword evidence="6 10" id="KW-0479">Metal-binding</keyword>
<dbReference type="Pfam" id="PF04055">
    <property type="entry name" value="Radical_SAM"/>
    <property type="match status" value="1"/>
</dbReference>
<dbReference type="GO" id="GO:0051539">
    <property type="term" value="F:4 iron, 4 sulfur cluster binding"/>
    <property type="evidence" value="ECO:0007669"/>
    <property type="project" value="UniProtKB-UniRule"/>
</dbReference>
<dbReference type="Pfam" id="PF06969">
    <property type="entry name" value="HemN_C"/>
    <property type="match status" value="1"/>
</dbReference>
<comment type="function">
    <text evidence="10">Probably acts as a heme chaperone, transferring heme to an unknown acceptor. Binds one molecule of heme per monomer, possibly covalently. Binds 1 [4Fe-4S] cluster. The cluster is coordinated with 3 cysteines and an exchangeable S-adenosyl-L-methionine.</text>
</comment>
<dbReference type="NCBIfam" id="TIGR00539">
    <property type="entry name" value="hemN_rel"/>
    <property type="match status" value="1"/>
</dbReference>
<gene>
    <name evidence="12" type="ordered locus">Thicy_0025</name>
</gene>
<proteinExistence type="inferred from homology"/>
<evidence type="ECO:0000256" key="8">
    <source>
        <dbReference type="ARBA" id="ARBA00023014"/>
    </source>
</evidence>
<keyword evidence="10" id="KW-0963">Cytoplasm</keyword>
<evidence type="ECO:0000256" key="9">
    <source>
        <dbReference type="ARBA" id="ARBA00023186"/>
    </source>
</evidence>
<dbReference type="eggNOG" id="COG0635">
    <property type="taxonomic scope" value="Bacteria"/>
</dbReference>
<dbReference type="Gene3D" id="3.20.20.70">
    <property type="entry name" value="Aldolase class I"/>
    <property type="match status" value="1"/>
</dbReference>
<evidence type="ECO:0000256" key="2">
    <source>
        <dbReference type="ARBA" id="ARBA00006100"/>
    </source>
</evidence>
<organism evidence="12 13">
    <name type="scientific">Thiomicrospira cyclica (strain DSM 14477 / JCM 11371 / ALM1)</name>
    <name type="common">Thioalkalimicrobium cyclicum</name>
    <dbReference type="NCBI Taxonomy" id="717773"/>
    <lineage>
        <taxon>Bacteria</taxon>
        <taxon>Pseudomonadati</taxon>
        <taxon>Pseudomonadota</taxon>
        <taxon>Gammaproteobacteria</taxon>
        <taxon>Thiotrichales</taxon>
        <taxon>Piscirickettsiaceae</taxon>
        <taxon>Thiomicrospira</taxon>
    </lineage>
</organism>
<dbReference type="OrthoDB" id="9808022at2"/>
<dbReference type="InterPro" id="IPR013785">
    <property type="entry name" value="Aldolase_TIM"/>
</dbReference>
<evidence type="ECO:0000256" key="7">
    <source>
        <dbReference type="ARBA" id="ARBA00023004"/>
    </source>
</evidence>
<sequence>MDSVADYPIAASGAWVFSPHIPLSLYIHYPWCVQKCPYCDFNSHQAKTDLVAQERLYLDAVIAQLTASLPLIWGRPIQSIFFGGGTPSLMSAQGFTHLMAQIRQLLPLTAGCEITLEANPGTVDQAKFAAFFAAGVNRLSIGIQSFNPEHLVALGRIHDEQQAWSAIETAKSVGFERINLDLMYGLPHQTLAQALDDLDQALAADTGHISHYQLTLEPNTPFYRQPPPLPDEDYCWDMQEACQAKLAGAGYQHYEVSAYAKPQQACQHNLNYWQYGDYLGLGAGAHGKLTFVNEQTIWRSQMPSSPGSFIRDVEQAQQAGLAMQDPKQLGRWWQVEPEERLFEFMLNGLRLQQGFDLSLISERTGLVADHWEAQLNQLAQEGWLTLSPADVAITARRLNLTEQGNRYLNSLLAQWV</sequence>
<dbReference type="InterPro" id="IPR007197">
    <property type="entry name" value="rSAM"/>
</dbReference>
<dbReference type="InterPro" id="IPR004559">
    <property type="entry name" value="HemW-like"/>
</dbReference>
<keyword evidence="9 10" id="KW-0143">Chaperone</keyword>
<dbReference type="STRING" id="717773.Thicy_0025"/>
<feature type="domain" description="Radical SAM core" evidence="11">
    <location>
        <begin position="17"/>
        <end position="252"/>
    </location>
</feature>
<dbReference type="SFLD" id="SFLDG01065">
    <property type="entry name" value="anaerobic_coproporphyrinogen-I"/>
    <property type="match status" value="1"/>
</dbReference>
<evidence type="ECO:0000256" key="3">
    <source>
        <dbReference type="ARBA" id="ARBA00017228"/>
    </source>
</evidence>
<evidence type="ECO:0000313" key="12">
    <source>
        <dbReference type="EMBL" id="AEG30801.1"/>
    </source>
</evidence>
<comment type="subcellular location">
    <subcellularLocation>
        <location evidence="10">Cytoplasm</location>
    </subcellularLocation>
</comment>
<dbReference type="Proteomes" id="UP000009232">
    <property type="component" value="Chromosome"/>
</dbReference>
<accession>F6DB61</accession>
<dbReference type="SFLD" id="SFLDF00562">
    <property type="entry name" value="HemN-like__clustered_with_heat"/>
    <property type="match status" value="1"/>
</dbReference>
<dbReference type="SUPFAM" id="SSF102114">
    <property type="entry name" value="Radical SAM enzymes"/>
    <property type="match status" value="1"/>
</dbReference>
<dbReference type="AlphaFoldDB" id="F6DB61"/>
<keyword evidence="5 10" id="KW-0949">S-adenosyl-L-methionine</keyword>
<comment type="similarity">
    <text evidence="2">Belongs to the anaerobic coproporphyrinogen-III oxidase family. HemW subfamily.</text>
</comment>
<dbReference type="PANTHER" id="PTHR13932:SF5">
    <property type="entry name" value="RADICAL S-ADENOSYL METHIONINE DOMAIN-CONTAINING PROTEIN 1, MITOCHONDRIAL"/>
    <property type="match status" value="1"/>
</dbReference>
<keyword evidence="8 10" id="KW-0411">Iron-sulfur</keyword>
<dbReference type="RefSeq" id="WP_013834590.1">
    <property type="nucleotide sequence ID" value="NC_015581.1"/>
</dbReference>
<keyword evidence="13" id="KW-1185">Reference proteome</keyword>
<dbReference type="CDD" id="cd01335">
    <property type="entry name" value="Radical_SAM"/>
    <property type="match status" value="1"/>
</dbReference>
<dbReference type="PANTHER" id="PTHR13932">
    <property type="entry name" value="COPROPORPHYRINIGEN III OXIDASE"/>
    <property type="match status" value="1"/>
</dbReference>
<evidence type="ECO:0000256" key="10">
    <source>
        <dbReference type="RuleBase" id="RU364116"/>
    </source>
</evidence>
<dbReference type="GO" id="GO:0004109">
    <property type="term" value="F:coproporphyrinogen oxidase activity"/>
    <property type="evidence" value="ECO:0007669"/>
    <property type="project" value="InterPro"/>
</dbReference>
<evidence type="ECO:0000256" key="6">
    <source>
        <dbReference type="ARBA" id="ARBA00022723"/>
    </source>
</evidence>
<dbReference type="GO" id="GO:0005737">
    <property type="term" value="C:cytoplasm"/>
    <property type="evidence" value="ECO:0007669"/>
    <property type="project" value="UniProtKB-SubCell"/>
</dbReference>
<dbReference type="SFLD" id="SFLDS00029">
    <property type="entry name" value="Radical_SAM"/>
    <property type="match status" value="1"/>
</dbReference>
<evidence type="ECO:0000256" key="5">
    <source>
        <dbReference type="ARBA" id="ARBA00022691"/>
    </source>
</evidence>
<dbReference type="KEGG" id="tcy:Thicy_0025"/>
<dbReference type="HOGENOM" id="CLU_027579_2_1_6"/>
<dbReference type="InterPro" id="IPR006638">
    <property type="entry name" value="Elp3/MiaA/NifB-like_rSAM"/>
</dbReference>
<evidence type="ECO:0000256" key="4">
    <source>
        <dbReference type="ARBA" id="ARBA00022617"/>
    </source>
</evidence>
<protein>
    <recommendedName>
        <fullName evidence="3 10">Heme chaperone HemW</fullName>
    </recommendedName>
</protein>
<evidence type="ECO:0000259" key="11">
    <source>
        <dbReference type="PROSITE" id="PS51918"/>
    </source>
</evidence>
<dbReference type="InterPro" id="IPR058240">
    <property type="entry name" value="rSAM_sf"/>
</dbReference>
<dbReference type="InterPro" id="IPR010723">
    <property type="entry name" value="HemN_C"/>
</dbReference>
<dbReference type="PROSITE" id="PS51918">
    <property type="entry name" value="RADICAL_SAM"/>
    <property type="match status" value="1"/>
</dbReference>
<dbReference type="SFLD" id="SFLDF00288">
    <property type="entry name" value="HemN-like__clustered_with_nucl"/>
    <property type="match status" value="1"/>
</dbReference>
<comment type="cofactor">
    <cofactor evidence="1">
        <name>[4Fe-4S] cluster</name>
        <dbReference type="ChEBI" id="CHEBI:49883"/>
    </cofactor>
</comment>
<keyword evidence="4 10" id="KW-0349">Heme</keyword>
<dbReference type="InterPro" id="IPR034505">
    <property type="entry name" value="Coproporphyrinogen-III_oxidase"/>
</dbReference>
<dbReference type="GO" id="GO:0046872">
    <property type="term" value="F:metal ion binding"/>
    <property type="evidence" value="ECO:0007669"/>
    <property type="project" value="UniProtKB-UniRule"/>
</dbReference>
<dbReference type="SMART" id="SM00729">
    <property type="entry name" value="Elp3"/>
    <property type="match status" value="1"/>
</dbReference>
<dbReference type="GO" id="GO:0006779">
    <property type="term" value="P:porphyrin-containing compound biosynthetic process"/>
    <property type="evidence" value="ECO:0007669"/>
    <property type="project" value="InterPro"/>
</dbReference>
<name>F6DB61_THICA</name>
<keyword evidence="7 10" id="KW-0408">Iron</keyword>
<dbReference type="EMBL" id="CP002776">
    <property type="protein sequence ID" value="AEG30801.1"/>
    <property type="molecule type" value="Genomic_DNA"/>
</dbReference>